<evidence type="ECO:0000313" key="2">
    <source>
        <dbReference type="Proteomes" id="UP000515561"/>
    </source>
</evidence>
<gene>
    <name evidence="1" type="ORF">acsn021_21670</name>
</gene>
<organism evidence="1 2">
    <name type="scientific">Anaerocolumna cellulosilytica</name>
    <dbReference type="NCBI Taxonomy" id="433286"/>
    <lineage>
        <taxon>Bacteria</taxon>
        <taxon>Bacillati</taxon>
        <taxon>Bacillota</taxon>
        <taxon>Clostridia</taxon>
        <taxon>Lachnospirales</taxon>
        <taxon>Lachnospiraceae</taxon>
        <taxon>Anaerocolumna</taxon>
    </lineage>
</organism>
<proteinExistence type="predicted"/>
<dbReference type="Proteomes" id="UP000515561">
    <property type="component" value="Chromosome"/>
</dbReference>
<dbReference type="RefSeq" id="WP_184089677.1">
    <property type="nucleotide sequence ID" value="NZ_AP023367.1"/>
</dbReference>
<keyword evidence="2" id="KW-1185">Reference proteome</keyword>
<reference evidence="1 2" key="1">
    <citation type="journal article" date="2016" name="Int. J. Syst. Evol. Microbiol.">
        <title>Descriptions of Anaerotaenia torta gen. nov., sp. nov. and Anaerocolumna cellulosilytica gen. nov., sp. nov. isolated from a methanogenic reactor of cattle waste.</title>
        <authorList>
            <person name="Uek A."/>
            <person name="Ohtaki Y."/>
            <person name="Kaku N."/>
            <person name="Ueki K."/>
        </authorList>
    </citation>
    <scope>NUCLEOTIDE SEQUENCE [LARGE SCALE GENOMIC DNA]</scope>
    <source>
        <strain evidence="1 2">SN021</strain>
    </source>
</reference>
<dbReference type="KEGG" id="acel:acsn021_21670"/>
<dbReference type="AlphaFoldDB" id="A0A6S6R6F0"/>
<protein>
    <submittedName>
        <fullName evidence="1">Uncharacterized protein</fullName>
    </submittedName>
</protein>
<name>A0A6S6R6F0_9FIRM</name>
<dbReference type="EMBL" id="AP023367">
    <property type="protein sequence ID" value="BCJ94598.1"/>
    <property type="molecule type" value="Genomic_DNA"/>
</dbReference>
<accession>A0A6S6R6F0</accession>
<sequence>MKGEITGIGGDKFEAGALSSYEIISAADGGTEGLLGAPFKFDAKNNRSIDIL</sequence>
<evidence type="ECO:0000313" key="1">
    <source>
        <dbReference type="EMBL" id="BCJ94598.1"/>
    </source>
</evidence>